<feature type="transmembrane region" description="Helical" evidence="6">
    <location>
        <begin position="433"/>
        <end position="456"/>
    </location>
</feature>
<dbReference type="GO" id="GO:0004930">
    <property type="term" value="F:G protein-coupled receptor activity"/>
    <property type="evidence" value="ECO:0007669"/>
    <property type="project" value="InterPro"/>
</dbReference>
<keyword evidence="7" id="KW-0732">Signal</keyword>
<dbReference type="Gene3D" id="3.40.190.10">
    <property type="entry name" value="Periplasmic binding protein-like II"/>
    <property type="match status" value="2"/>
</dbReference>
<evidence type="ECO:0000313" key="9">
    <source>
        <dbReference type="EMBL" id="KAJ3215129.1"/>
    </source>
</evidence>
<evidence type="ECO:0000256" key="1">
    <source>
        <dbReference type="ARBA" id="ARBA00004141"/>
    </source>
</evidence>
<proteinExistence type="predicted"/>
<reference evidence="9" key="1">
    <citation type="submission" date="2020-05" db="EMBL/GenBank/DDBJ databases">
        <title>Phylogenomic resolution of chytrid fungi.</title>
        <authorList>
            <person name="Stajich J.E."/>
            <person name="Amses K."/>
            <person name="Simmons R."/>
            <person name="Seto K."/>
            <person name="Myers J."/>
            <person name="Bonds A."/>
            <person name="Quandt C.A."/>
            <person name="Barry K."/>
            <person name="Liu P."/>
            <person name="Grigoriev I."/>
            <person name="Longcore J.E."/>
            <person name="James T.Y."/>
        </authorList>
    </citation>
    <scope>NUCLEOTIDE SEQUENCE</scope>
    <source>
        <strain evidence="9">JEL0476</strain>
    </source>
</reference>
<evidence type="ECO:0000256" key="2">
    <source>
        <dbReference type="ARBA" id="ARBA00022692"/>
    </source>
</evidence>
<dbReference type="InterPro" id="IPR006059">
    <property type="entry name" value="SBP"/>
</dbReference>
<gene>
    <name evidence="9" type="ORF">HK099_006506</name>
</gene>
<dbReference type="PANTHER" id="PTHR46924">
    <property type="entry name" value="METABOTROPIC GLUTAMATE RECEPTOR-LIKE PROTEIN C-RELATED-RELATED"/>
    <property type="match status" value="1"/>
</dbReference>
<dbReference type="PRINTS" id="PR01176">
    <property type="entry name" value="GABABRECEPTR"/>
</dbReference>
<keyword evidence="3 6" id="KW-1133">Transmembrane helix</keyword>
<sequence>MKINHALVLLIMIMLIEARVKLLLLPFTKNTTLELEACQPTIDKIKSETGIDVIVEFAGTSISNDYLSFVSSLLTFKDVEYDILSLDIIWPGQFSEHFVDLTNKIPKELLDLHLQAIVENDNVNQKQIAVPLFVDYGVLFYRTDLLQKYNYTSPPQTWDEMHNMLATILPKERASTNPDLYGFSGNYLGYEGLTCTFVQWLYSIRSSVVSSEIIALDKTVKIVSEEAIKLLDMFSKWITRDSFTPIASLLWNKADLTNKWLQGNLVFMLNWPAAAGATRGSPLKTSFGVSPLPGSVPGKSGAALGGYQLAVSKYSKNIDDSVKVLRYFLSPEFQKERAIKVGYLPSVKNLYFDKDVCNALGYCDVYQNLQVVARPSSQTSPRYLQVSANIFGWVNKILGGTVSAEAGLRNMTVDIQKSMNTFRLPSASVPVEILYSGIALASIGILVTILFAAAMFKLQKHEVFVAASPLFLSFYLFGALLAFVGLLVFNLNLKVASSCNATLWLFSIGCLTLFTAMVIKNWRIQKVFQTSSKLKVGSVTPVKMVIYIGSWVAVNVIILLCFLFSNGGYQMMDVEVNSHIWNICGMQNQTTWLFILMCPICLTLLFGIFISFGTRNVWSKFNESKHIMMAIYTFTLSIIILIPLVLTSSLPSTQHLLINLVANCSLLLVISINFLPKLLVVYSKTPLNEGPMETGIKKSTAGSSVVNSQRGDERNSQEKQAEYCTHCQHCIANQKK</sequence>
<comment type="caution">
    <text evidence="9">The sequence shown here is derived from an EMBL/GenBank/DDBJ whole genome shotgun (WGS) entry which is preliminary data.</text>
</comment>
<dbReference type="Proteomes" id="UP001211065">
    <property type="component" value="Unassembled WGS sequence"/>
</dbReference>
<dbReference type="CDD" id="cd15047">
    <property type="entry name" value="7tmC_GABA-B-like"/>
    <property type="match status" value="1"/>
</dbReference>
<dbReference type="PROSITE" id="PS50259">
    <property type="entry name" value="G_PROTEIN_RECEP_F3_4"/>
    <property type="match status" value="1"/>
</dbReference>
<dbReference type="InterPro" id="IPR017978">
    <property type="entry name" value="GPCR_3_C"/>
</dbReference>
<evidence type="ECO:0000256" key="7">
    <source>
        <dbReference type="SAM" id="SignalP"/>
    </source>
</evidence>
<protein>
    <recommendedName>
        <fullName evidence="8">G-protein coupled receptors family 3 profile domain-containing protein</fullName>
    </recommendedName>
</protein>
<evidence type="ECO:0000256" key="5">
    <source>
        <dbReference type="SAM" id="MobiDB-lite"/>
    </source>
</evidence>
<dbReference type="InterPro" id="IPR051530">
    <property type="entry name" value="mGluR/GABA-B-like"/>
</dbReference>
<dbReference type="Pfam" id="PF13416">
    <property type="entry name" value="SBP_bac_8"/>
    <property type="match status" value="1"/>
</dbReference>
<feature type="compositionally biased region" description="Basic and acidic residues" evidence="5">
    <location>
        <begin position="710"/>
        <end position="720"/>
    </location>
</feature>
<feature type="transmembrane region" description="Helical" evidence="6">
    <location>
        <begin position="501"/>
        <end position="523"/>
    </location>
</feature>
<dbReference type="AlphaFoldDB" id="A0AAD5TXR2"/>
<dbReference type="EMBL" id="JADGJW010000566">
    <property type="protein sequence ID" value="KAJ3215129.1"/>
    <property type="molecule type" value="Genomic_DNA"/>
</dbReference>
<evidence type="ECO:0000256" key="6">
    <source>
        <dbReference type="SAM" id="Phobius"/>
    </source>
</evidence>
<evidence type="ECO:0000256" key="4">
    <source>
        <dbReference type="ARBA" id="ARBA00023136"/>
    </source>
</evidence>
<name>A0AAD5TXR2_9FUNG</name>
<keyword evidence="2 6" id="KW-0812">Transmembrane</keyword>
<feature type="transmembrane region" description="Helical" evidence="6">
    <location>
        <begin position="463"/>
        <end position="489"/>
    </location>
</feature>
<evidence type="ECO:0000256" key="3">
    <source>
        <dbReference type="ARBA" id="ARBA00022989"/>
    </source>
</evidence>
<dbReference type="SUPFAM" id="SSF53850">
    <property type="entry name" value="Periplasmic binding protein-like II"/>
    <property type="match status" value="1"/>
</dbReference>
<comment type="subcellular location">
    <subcellularLocation>
        <location evidence="1">Membrane</location>
        <topology evidence="1">Multi-pass membrane protein</topology>
    </subcellularLocation>
</comment>
<feature type="transmembrane region" description="Helical" evidence="6">
    <location>
        <begin position="626"/>
        <end position="650"/>
    </location>
</feature>
<feature type="signal peptide" evidence="7">
    <location>
        <begin position="1"/>
        <end position="18"/>
    </location>
</feature>
<dbReference type="GO" id="GO:0016020">
    <property type="term" value="C:membrane"/>
    <property type="evidence" value="ECO:0007669"/>
    <property type="project" value="UniProtKB-SubCell"/>
</dbReference>
<evidence type="ECO:0000259" key="8">
    <source>
        <dbReference type="PROSITE" id="PS50259"/>
    </source>
</evidence>
<feature type="domain" description="G-protein coupled receptors family 3 profile" evidence="8">
    <location>
        <begin position="434"/>
        <end position="688"/>
    </location>
</feature>
<organism evidence="9 10">
    <name type="scientific">Clydaea vesicula</name>
    <dbReference type="NCBI Taxonomy" id="447962"/>
    <lineage>
        <taxon>Eukaryota</taxon>
        <taxon>Fungi</taxon>
        <taxon>Fungi incertae sedis</taxon>
        <taxon>Chytridiomycota</taxon>
        <taxon>Chytridiomycota incertae sedis</taxon>
        <taxon>Chytridiomycetes</taxon>
        <taxon>Lobulomycetales</taxon>
        <taxon>Lobulomycetaceae</taxon>
        <taxon>Clydaea</taxon>
    </lineage>
</organism>
<accession>A0AAD5TXR2</accession>
<dbReference type="Pfam" id="PF00003">
    <property type="entry name" value="7tm_3"/>
    <property type="match status" value="1"/>
</dbReference>
<feature type="transmembrane region" description="Helical" evidence="6">
    <location>
        <begin position="656"/>
        <end position="675"/>
    </location>
</feature>
<keyword evidence="10" id="KW-1185">Reference proteome</keyword>
<feature type="transmembrane region" description="Helical" evidence="6">
    <location>
        <begin position="592"/>
        <end position="614"/>
    </location>
</feature>
<evidence type="ECO:0000313" key="10">
    <source>
        <dbReference type="Proteomes" id="UP001211065"/>
    </source>
</evidence>
<keyword evidence="4 6" id="KW-0472">Membrane</keyword>
<feature type="transmembrane region" description="Helical" evidence="6">
    <location>
        <begin position="544"/>
        <end position="565"/>
    </location>
</feature>
<feature type="compositionally biased region" description="Polar residues" evidence="5">
    <location>
        <begin position="700"/>
        <end position="709"/>
    </location>
</feature>
<feature type="region of interest" description="Disordered" evidence="5">
    <location>
        <begin position="693"/>
        <end position="720"/>
    </location>
</feature>
<feature type="chain" id="PRO_5042070363" description="G-protein coupled receptors family 3 profile domain-containing protein" evidence="7">
    <location>
        <begin position="19"/>
        <end position="736"/>
    </location>
</feature>